<evidence type="ECO:0000313" key="2">
    <source>
        <dbReference type="EMBL" id="TRD18873.1"/>
    </source>
</evidence>
<dbReference type="Pfam" id="PF13403">
    <property type="entry name" value="Hint_2"/>
    <property type="match status" value="1"/>
</dbReference>
<accession>A0A547PXJ1</accession>
<dbReference type="EMBL" id="VFSV01000019">
    <property type="protein sequence ID" value="TRD18873.1"/>
    <property type="molecule type" value="Genomic_DNA"/>
</dbReference>
<dbReference type="InterPro" id="IPR036844">
    <property type="entry name" value="Hint_dom_sf"/>
</dbReference>
<dbReference type="InterPro" id="IPR028992">
    <property type="entry name" value="Hedgehog/Intein_dom"/>
</dbReference>
<evidence type="ECO:0000259" key="1">
    <source>
        <dbReference type="Pfam" id="PF13403"/>
    </source>
</evidence>
<dbReference type="Proteomes" id="UP000318590">
    <property type="component" value="Unassembled WGS sequence"/>
</dbReference>
<name>A0A547PXJ1_9RHOB</name>
<comment type="caution">
    <text evidence="2">The sequence shown here is derived from an EMBL/GenBank/DDBJ whole genome shotgun (WGS) entry which is preliminary data.</text>
</comment>
<dbReference type="SUPFAM" id="SSF51294">
    <property type="entry name" value="Hedgehog/intein (Hint) domain"/>
    <property type="match status" value="1"/>
</dbReference>
<keyword evidence="3" id="KW-1185">Reference proteome</keyword>
<dbReference type="OrthoDB" id="6305173at2"/>
<organism evidence="2 3">
    <name type="scientific">Palleronia caenipelagi</name>
    <dbReference type="NCBI Taxonomy" id="2489174"/>
    <lineage>
        <taxon>Bacteria</taxon>
        <taxon>Pseudomonadati</taxon>
        <taxon>Pseudomonadota</taxon>
        <taxon>Alphaproteobacteria</taxon>
        <taxon>Rhodobacterales</taxon>
        <taxon>Roseobacteraceae</taxon>
        <taxon>Palleronia</taxon>
    </lineage>
</organism>
<feature type="domain" description="Hedgehog/Intein (Hint)" evidence="1">
    <location>
        <begin position="182"/>
        <end position="328"/>
    </location>
</feature>
<sequence length="389" mass="42407">MADFVRTILYLGNRADADTSDISPNLSVENPGAFLGVYGSSELQVTTVTLRDLEGLLDGDPANSVIEENVTFFNDGSISDPDSEDRVIYDIGAGQVTVQLDSLLLADVTLTLGDNSTLSFTNVVITQMTNGDVFLNELPGGDETAFDNINIQSINVTAVRDNASNNFAGWIIPPDVVNLQIVCFARGTMILTDAGEVPVENLTTGDQVLTLDHGFRPIRWICDTSVCRVDLAANDRLRPVIIRAGALGKGQPRTDLRVSRQHRILLRSDEAQDMFGSQDVLLPAIKLVGLDGISIDEDCEEIEYWHILLDKHEIIWANGTPSETLSTGPEAMKSFSLDARRELGELFPELFAEGWTPSLARPVPKGGAAIRRVLLPLEQDCQSVSNRPN</sequence>
<dbReference type="AlphaFoldDB" id="A0A547PXJ1"/>
<reference evidence="2 3" key="1">
    <citation type="submission" date="2019-06" db="EMBL/GenBank/DDBJ databases">
        <title>Paenimaribius caenipelagi gen. nov., sp. nov., isolated from a tidal flat.</title>
        <authorList>
            <person name="Yoon J.-H."/>
        </authorList>
    </citation>
    <scope>NUCLEOTIDE SEQUENCE [LARGE SCALE GENOMIC DNA]</scope>
    <source>
        <strain evidence="2 3">JBTF-M29</strain>
    </source>
</reference>
<proteinExistence type="predicted"/>
<gene>
    <name evidence="2" type="ORF">FEV53_11605</name>
</gene>
<evidence type="ECO:0000313" key="3">
    <source>
        <dbReference type="Proteomes" id="UP000318590"/>
    </source>
</evidence>
<dbReference type="RefSeq" id="WP_142834968.1">
    <property type="nucleotide sequence ID" value="NZ_VFSV01000019.1"/>
</dbReference>
<protein>
    <submittedName>
        <fullName evidence="2">Calcium-binding protein</fullName>
    </submittedName>
</protein>
<dbReference type="Gene3D" id="2.170.16.10">
    <property type="entry name" value="Hedgehog/Intein (Hint) domain"/>
    <property type="match status" value="1"/>
</dbReference>